<dbReference type="EMBL" id="VVXK01000024">
    <property type="protein sequence ID" value="KAA2366544.1"/>
    <property type="molecule type" value="Genomic_DNA"/>
</dbReference>
<comment type="caution">
    <text evidence="2">The sequence shown here is derived from an EMBL/GenBank/DDBJ whole genome shotgun (WGS) entry which is preliminary data.</text>
</comment>
<gene>
    <name evidence="2" type="ORF">F2Y13_13095</name>
</gene>
<feature type="transmembrane region" description="Helical" evidence="1">
    <location>
        <begin position="38"/>
        <end position="58"/>
    </location>
</feature>
<accession>A0A5B3FZ90</accession>
<evidence type="ECO:0000313" key="2">
    <source>
        <dbReference type="EMBL" id="KAA2366544.1"/>
    </source>
</evidence>
<proteinExistence type="predicted"/>
<keyword evidence="1" id="KW-0812">Transmembrane</keyword>
<dbReference type="AlphaFoldDB" id="A0A5B3FZ90"/>
<dbReference type="RefSeq" id="WP_015545952.1">
    <property type="nucleotide sequence ID" value="NZ_CATXTW010000025.1"/>
</dbReference>
<evidence type="ECO:0000313" key="3">
    <source>
        <dbReference type="Proteomes" id="UP000323567"/>
    </source>
</evidence>
<dbReference type="Proteomes" id="UP000323567">
    <property type="component" value="Unassembled WGS sequence"/>
</dbReference>
<protein>
    <submittedName>
        <fullName evidence="2">Uncharacterized protein</fullName>
    </submittedName>
</protein>
<feature type="transmembrane region" description="Helical" evidence="1">
    <location>
        <begin position="79"/>
        <end position="100"/>
    </location>
</feature>
<reference evidence="2 3" key="1">
    <citation type="journal article" date="2019" name="Nat. Med.">
        <title>A library of human gut bacterial isolates paired with longitudinal multiomics data enables mechanistic microbiome research.</title>
        <authorList>
            <person name="Poyet M."/>
            <person name="Groussin M."/>
            <person name="Gibbons S.M."/>
            <person name="Avila-Pacheco J."/>
            <person name="Jiang X."/>
            <person name="Kearney S.M."/>
            <person name="Perrotta A.R."/>
            <person name="Berdy B."/>
            <person name="Zhao S."/>
            <person name="Lieberman T.D."/>
            <person name="Swanson P.K."/>
            <person name="Smith M."/>
            <person name="Roesemann S."/>
            <person name="Alexander J.E."/>
            <person name="Rich S.A."/>
            <person name="Livny J."/>
            <person name="Vlamakis H."/>
            <person name="Clish C."/>
            <person name="Bullock K."/>
            <person name="Deik A."/>
            <person name="Scott J."/>
            <person name="Pierce K.A."/>
            <person name="Xavier R.J."/>
            <person name="Alm E.J."/>
        </authorList>
    </citation>
    <scope>NUCLEOTIDE SEQUENCE [LARGE SCALE GENOMIC DNA]</scope>
    <source>
        <strain evidence="2 3">BIOML-A2</strain>
    </source>
</reference>
<sequence>MTAKLLLILRFYRSTMLLFCGAASLALAWVAKVHGTPIVPALLLGKALIYPLFLYVWIIPRYSDEFYYYRNLGIRRRTLLGVSCAVDFGLCCLLLNYSAALLHAAR</sequence>
<name>A0A5B3FZ90_9BACT</name>
<organism evidence="2 3">
    <name type="scientific">Alistipes shahii</name>
    <dbReference type="NCBI Taxonomy" id="328814"/>
    <lineage>
        <taxon>Bacteria</taxon>
        <taxon>Pseudomonadati</taxon>
        <taxon>Bacteroidota</taxon>
        <taxon>Bacteroidia</taxon>
        <taxon>Bacteroidales</taxon>
        <taxon>Rikenellaceae</taxon>
        <taxon>Alistipes</taxon>
    </lineage>
</organism>
<dbReference type="GeneID" id="92758325"/>
<evidence type="ECO:0000256" key="1">
    <source>
        <dbReference type="SAM" id="Phobius"/>
    </source>
</evidence>
<keyword evidence="1" id="KW-1133">Transmembrane helix</keyword>
<keyword evidence="1" id="KW-0472">Membrane</keyword>